<keyword evidence="1" id="KW-0472">Membrane</keyword>
<name>A0A9X0U7K2_9BACT</name>
<feature type="transmembrane region" description="Helical" evidence="1">
    <location>
        <begin position="106"/>
        <end position="123"/>
    </location>
</feature>
<comment type="caution">
    <text evidence="2">The sequence shown here is derived from an EMBL/GenBank/DDBJ whole genome shotgun (WGS) entry which is preliminary data.</text>
</comment>
<evidence type="ECO:0000313" key="2">
    <source>
        <dbReference type="EMBL" id="MBB5331072.1"/>
    </source>
</evidence>
<protein>
    <submittedName>
        <fullName evidence="2">Uncharacterized protein</fullName>
    </submittedName>
</protein>
<accession>A0A9X0U7K2</accession>
<dbReference type="AlphaFoldDB" id="A0A9X0U7K2"/>
<keyword evidence="3" id="KW-1185">Reference proteome</keyword>
<reference evidence="2 3" key="1">
    <citation type="submission" date="2020-08" db="EMBL/GenBank/DDBJ databases">
        <title>Genomic Encyclopedia of Type Strains, Phase IV (KMG-V): Genome sequencing to study the core and pangenomes of soil and plant-associated prokaryotes.</title>
        <authorList>
            <person name="Whitman W."/>
        </authorList>
    </citation>
    <scope>NUCLEOTIDE SEQUENCE [LARGE SCALE GENOMIC DNA]</scope>
    <source>
        <strain evidence="2 3">X5P2</strain>
    </source>
</reference>
<dbReference type="Proteomes" id="UP000535182">
    <property type="component" value="Unassembled WGS sequence"/>
</dbReference>
<dbReference type="EMBL" id="JACHEB010000013">
    <property type="protein sequence ID" value="MBB5331072.1"/>
    <property type="molecule type" value="Genomic_DNA"/>
</dbReference>
<sequence>MDAPEYESRPSILFRLRRFWLRRELWQQLLIVVSMASCAQLFGYGCGRAVDCKPGQQDGQCGLGTSMGLLVGFFAACGVLVFGITGTVLNKFSVKQEEAGKRPFEVWRILGVGLGLILLYEGLPEIIRYRAYLAAGNASAVIFSAIEVVGGCWLILRVFFKRKAS</sequence>
<feature type="transmembrane region" description="Helical" evidence="1">
    <location>
        <begin position="25"/>
        <end position="43"/>
    </location>
</feature>
<organism evidence="2 3">
    <name type="scientific">Tunturiibacter gelidiferens</name>
    <dbReference type="NCBI Taxonomy" id="3069689"/>
    <lineage>
        <taxon>Bacteria</taxon>
        <taxon>Pseudomonadati</taxon>
        <taxon>Acidobacteriota</taxon>
        <taxon>Terriglobia</taxon>
        <taxon>Terriglobales</taxon>
        <taxon>Acidobacteriaceae</taxon>
        <taxon>Tunturiibacter</taxon>
    </lineage>
</organism>
<evidence type="ECO:0000313" key="3">
    <source>
        <dbReference type="Proteomes" id="UP000535182"/>
    </source>
</evidence>
<keyword evidence="1" id="KW-1133">Transmembrane helix</keyword>
<proteinExistence type="predicted"/>
<feature type="transmembrane region" description="Helical" evidence="1">
    <location>
        <begin position="63"/>
        <end position="85"/>
    </location>
</feature>
<gene>
    <name evidence="2" type="ORF">HDF14_004710</name>
</gene>
<evidence type="ECO:0000256" key="1">
    <source>
        <dbReference type="SAM" id="Phobius"/>
    </source>
</evidence>
<feature type="transmembrane region" description="Helical" evidence="1">
    <location>
        <begin position="129"/>
        <end position="156"/>
    </location>
</feature>
<keyword evidence="1" id="KW-0812">Transmembrane</keyword>